<dbReference type="Proteomes" id="UP001642409">
    <property type="component" value="Unassembled WGS sequence"/>
</dbReference>
<sequence>MYNYISKLIKVNGQPPQILNGLNSIRNSVEHSNEPEQNSIAQFNFMIGKQQTEDNLTKINGMALNNVTNSTRCSQSDIYSFYQENLKFLLDQNKFQLNQIEGQLQYYQTCYEVSESNLNKMQKHNNKLHKYVNKISAKEK</sequence>
<gene>
    <name evidence="1" type="ORF">HINF_LOCUS50058</name>
</gene>
<accession>A0ABP1KHK5</accession>
<organism evidence="1 2">
    <name type="scientific">Hexamita inflata</name>
    <dbReference type="NCBI Taxonomy" id="28002"/>
    <lineage>
        <taxon>Eukaryota</taxon>
        <taxon>Metamonada</taxon>
        <taxon>Diplomonadida</taxon>
        <taxon>Hexamitidae</taxon>
        <taxon>Hexamitinae</taxon>
        <taxon>Hexamita</taxon>
    </lineage>
</organism>
<reference evidence="1 2" key="1">
    <citation type="submission" date="2024-07" db="EMBL/GenBank/DDBJ databases">
        <authorList>
            <person name="Akdeniz Z."/>
        </authorList>
    </citation>
    <scope>NUCLEOTIDE SEQUENCE [LARGE SCALE GENOMIC DNA]</scope>
</reference>
<dbReference type="EMBL" id="CAXDID020000238">
    <property type="protein sequence ID" value="CAL6062167.1"/>
    <property type="molecule type" value="Genomic_DNA"/>
</dbReference>
<comment type="caution">
    <text evidence="1">The sequence shown here is derived from an EMBL/GenBank/DDBJ whole genome shotgun (WGS) entry which is preliminary data.</text>
</comment>
<evidence type="ECO:0000313" key="2">
    <source>
        <dbReference type="Proteomes" id="UP001642409"/>
    </source>
</evidence>
<name>A0ABP1KHK5_9EUKA</name>
<keyword evidence="2" id="KW-1185">Reference proteome</keyword>
<proteinExistence type="predicted"/>
<evidence type="ECO:0000313" key="1">
    <source>
        <dbReference type="EMBL" id="CAL6062167.1"/>
    </source>
</evidence>
<protein>
    <submittedName>
        <fullName evidence="1">Hypothetical_protein</fullName>
    </submittedName>
</protein>